<sequence>MKSMNSMSTKSTTLLLLIAAVTAAAGCGEAPLDGADALEDSLGEADGALDGESDDGSDSPILPPISRVRTGVGVFRGLSTFVLDRNRNGWDGDAGISFSVAGNTPVVGDWTGDGHSKPGVFRDADGMWFLDLDGEGWSPRVDRQIQFGLPGDVPVVGDWTGEGQTRVGVFRAGVWYFDLDGDGYDTSDRVLHWGSPGDTPVVGSWDGSGKTRPGVVRVLPDGMMYWFLDMSSDGLDGSYRVLQFGLRGDVPLVGDWTGTGQTRVGVFRNGEFHLDLNGNGYDGELPILLGQAGDIPVVGRWSGTPRSLVGVWRPPTGTWLLDMNGNGWDGADRALQFGLPGDVPITGIW</sequence>
<dbReference type="Proteomes" id="UP001217485">
    <property type="component" value="Unassembled WGS sequence"/>
</dbReference>
<dbReference type="EMBL" id="JAQNDK010000006">
    <property type="protein sequence ID" value="MDC0684990.1"/>
    <property type="molecule type" value="Genomic_DNA"/>
</dbReference>
<protein>
    <recommendedName>
        <fullName evidence="5">Secreted protein</fullName>
    </recommendedName>
</protein>
<dbReference type="PROSITE" id="PS51257">
    <property type="entry name" value="PROKAR_LIPOPROTEIN"/>
    <property type="match status" value="1"/>
</dbReference>
<feature type="signal peptide" evidence="2">
    <location>
        <begin position="1"/>
        <end position="25"/>
    </location>
</feature>
<feature type="region of interest" description="Disordered" evidence="1">
    <location>
        <begin position="44"/>
        <end position="63"/>
    </location>
</feature>
<proteinExistence type="predicted"/>
<reference evidence="3 4" key="1">
    <citation type="submission" date="2023-01" db="EMBL/GenBank/DDBJ databases">
        <title>Minimal conservation of predation-associated metabolite biosynthetic gene clusters underscores biosynthetic potential of Myxococcota including descriptions for ten novel species: Archangium lansinium sp. nov., Myxococcus landrumus sp. nov., Nannocystis bai.</title>
        <authorList>
            <person name="Ahearne A."/>
            <person name="Stevens C."/>
            <person name="Dowd S."/>
        </authorList>
    </citation>
    <scope>NUCLEOTIDE SEQUENCE [LARGE SCALE GENOMIC DNA]</scope>
    <source>
        <strain evidence="3 4">WIWO2</strain>
    </source>
</reference>
<feature type="chain" id="PRO_5047412427" description="Secreted protein" evidence="2">
    <location>
        <begin position="26"/>
        <end position="349"/>
    </location>
</feature>
<dbReference type="RefSeq" id="WP_272103110.1">
    <property type="nucleotide sequence ID" value="NZ_JAQNDK010000006.1"/>
</dbReference>
<evidence type="ECO:0000313" key="3">
    <source>
        <dbReference type="EMBL" id="MDC0684990.1"/>
    </source>
</evidence>
<evidence type="ECO:0000256" key="1">
    <source>
        <dbReference type="SAM" id="MobiDB-lite"/>
    </source>
</evidence>
<evidence type="ECO:0000256" key="2">
    <source>
        <dbReference type="SAM" id="SignalP"/>
    </source>
</evidence>
<evidence type="ECO:0008006" key="5">
    <source>
        <dbReference type="Google" id="ProtNLM"/>
    </source>
</evidence>
<accession>A0ABT5CEY2</accession>
<comment type="caution">
    <text evidence="3">The sequence shown here is derived from an EMBL/GenBank/DDBJ whole genome shotgun (WGS) entry which is preliminary data.</text>
</comment>
<evidence type="ECO:0000313" key="4">
    <source>
        <dbReference type="Proteomes" id="UP001217485"/>
    </source>
</evidence>
<gene>
    <name evidence="3" type="ORF">POL72_45165</name>
</gene>
<organism evidence="3 4">
    <name type="scientific">Sorangium atrum</name>
    <dbReference type="NCBI Taxonomy" id="2995308"/>
    <lineage>
        <taxon>Bacteria</taxon>
        <taxon>Pseudomonadati</taxon>
        <taxon>Myxococcota</taxon>
        <taxon>Polyangia</taxon>
        <taxon>Polyangiales</taxon>
        <taxon>Polyangiaceae</taxon>
        <taxon>Sorangium</taxon>
    </lineage>
</organism>
<name>A0ABT5CEY2_9BACT</name>
<keyword evidence="2" id="KW-0732">Signal</keyword>
<keyword evidence="4" id="KW-1185">Reference proteome</keyword>
<feature type="compositionally biased region" description="Acidic residues" evidence="1">
    <location>
        <begin position="44"/>
        <end position="57"/>
    </location>
</feature>